<dbReference type="RefSeq" id="WP_244740790.1">
    <property type="nucleotide sequence ID" value="NZ_CP095071.1"/>
</dbReference>
<evidence type="ECO:0000313" key="2">
    <source>
        <dbReference type="Proteomes" id="UP000831537"/>
    </source>
</evidence>
<proteinExistence type="predicted"/>
<organism evidence="1 2">
    <name type="scientific">Gracilibacillus salinarum</name>
    <dbReference type="NCBI Taxonomy" id="2932255"/>
    <lineage>
        <taxon>Bacteria</taxon>
        <taxon>Bacillati</taxon>
        <taxon>Bacillota</taxon>
        <taxon>Bacilli</taxon>
        <taxon>Bacillales</taxon>
        <taxon>Bacillaceae</taxon>
        <taxon>Gracilibacillus</taxon>
    </lineage>
</organism>
<dbReference type="Proteomes" id="UP000831537">
    <property type="component" value="Chromosome"/>
</dbReference>
<sequence length="85" mass="10209">MSGKPADDPQVEAMLEHFLNYLLEKLDLQSYQELEQIFKMDLGQKENQEKIDQYLEEMDKLFYIPLTTKEEAWLGYIIEQYNREG</sequence>
<accession>A0ABY4GHJ9</accession>
<evidence type="ECO:0008006" key="3">
    <source>
        <dbReference type="Google" id="ProtNLM"/>
    </source>
</evidence>
<evidence type="ECO:0000313" key="1">
    <source>
        <dbReference type="EMBL" id="UOQ83701.1"/>
    </source>
</evidence>
<protein>
    <recommendedName>
        <fullName evidence="3">CdiI immunity protein domain-containing protein</fullName>
    </recommendedName>
</protein>
<name>A0ABY4GHJ9_9BACI</name>
<reference evidence="1 2" key="1">
    <citation type="submission" date="2022-04" db="EMBL/GenBank/DDBJ databases">
        <title>Gracilibacillus sp. isolated from saltern.</title>
        <authorList>
            <person name="Won M."/>
            <person name="Lee C.-M."/>
            <person name="Woen H.-Y."/>
            <person name="Kwon S.-W."/>
        </authorList>
    </citation>
    <scope>NUCLEOTIDE SEQUENCE [LARGE SCALE GENOMIC DNA]</scope>
    <source>
        <strain evidence="1 2">SSPM10-3</strain>
    </source>
</reference>
<dbReference type="EMBL" id="CP095071">
    <property type="protein sequence ID" value="UOQ83701.1"/>
    <property type="molecule type" value="Genomic_DNA"/>
</dbReference>
<keyword evidence="2" id="KW-1185">Reference proteome</keyword>
<gene>
    <name evidence="1" type="ORF">MUN87_13150</name>
</gene>